<dbReference type="Proteomes" id="UP000472271">
    <property type="component" value="Chromosome 5"/>
</dbReference>
<feature type="binding site" evidence="12">
    <location>
        <position position="55"/>
    </location>
    <ligand>
        <name>ATP</name>
        <dbReference type="ChEBI" id="CHEBI:30616"/>
    </ligand>
</feature>
<reference evidence="16" key="1">
    <citation type="submission" date="2019-06" db="EMBL/GenBank/DDBJ databases">
        <authorList>
            <consortium name="Wellcome Sanger Institute Data Sharing"/>
        </authorList>
    </citation>
    <scope>NUCLEOTIDE SEQUENCE [LARGE SCALE GENOMIC DNA]</scope>
</reference>
<evidence type="ECO:0000313" key="17">
    <source>
        <dbReference type="Proteomes" id="UP000472271"/>
    </source>
</evidence>
<evidence type="ECO:0000256" key="3">
    <source>
        <dbReference type="ARBA" id="ARBA00022527"/>
    </source>
</evidence>
<dbReference type="EC" id="2.7.11.1" evidence="2"/>
<accession>A0A672ZKM3</accession>
<dbReference type="FunFam" id="1.10.287.4270:FF:000004">
    <property type="entry name" value="Serine/threonine-protein kinase 3/4"/>
    <property type="match status" value="1"/>
</dbReference>
<keyword evidence="17" id="KW-1185">Reference proteome</keyword>
<reference evidence="16" key="3">
    <citation type="submission" date="2025-09" db="UniProtKB">
        <authorList>
            <consortium name="Ensembl"/>
        </authorList>
    </citation>
    <scope>IDENTIFICATION</scope>
</reference>
<feature type="region of interest" description="Disordered" evidence="13">
    <location>
        <begin position="352"/>
        <end position="372"/>
    </location>
</feature>
<dbReference type="InterPro" id="IPR017441">
    <property type="entry name" value="Protein_kinase_ATP_BS"/>
</dbReference>
<evidence type="ECO:0000259" key="15">
    <source>
        <dbReference type="PROSITE" id="PS50951"/>
    </source>
</evidence>
<dbReference type="InterPro" id="IPR024205">
    <property type="entry name" value="Mst1_2_SARAH_domain"/>
</dbReference>
<sequence>FVLILGHVQLKKLSEDSLTKQPEEVFDVLEKLGEGSYGCVFKAHYKETGEIVAIKQVPVESDLQEIIKEISIMQQCNSPHVVRYYGSYFKNSDLWIVMEYCGAGSVSDIIRIRNKTLTEEEIATILQSTLKGLEYLHFMRKIHRDIKAGNILLNSEGQAKLADFGVAGQLTDTMAKRNTVIGTPFWMAPEVIQEIGYNCVADIWSLGITAIEMAEGKPPYADIHPMRVRHTPSWSSCLLVFCLLVFLSSVLWSSCLLHPFIKFAKPSSTLRALITDAMEIKLKRQEEAEQREQDADDDDNSDEDEVDRGTMVRAGTGDSGTVRAAGSLGGTAWTMIEHDTGTMQSQLGTMVINSDDDDDEEEAGTMKRRDETLQPVKPSFLEYFEQKEKEANLHNDAGENNADNRRLPAEADLEVTWTVEELRLRLASLDPQMEQEIEEIHQRYQAKRQPILDAIEAKKRRQQNF</sequence>
<dbReference type="PANTHER" id="PTHR48012:SF10">
    <property type="entry name" value="FI20177P1"/>
    <property type="match status" value="1"/>
</dbReference>
<keyword evidence="7 12" id="KW-0067">ATP-binding</keyword>
<feature type="compositionally biased region" description="Acidic residues" evidence="13">
    <location>
        <begin position="294"/>
        <end position="306"/>
    </location>
</feature>
<evidence type="ECO:0000313" key="16">
    <source>
        <dbReference type="Ensembl" id="ENSSORP00005017720.1"/>
    </source>
</evidence>
<protein>
    <recommendedName>
        <fullName evidence="11">Serine/threonine-protein kinase cst-1</fullName>
        <ecNumber evidence="2">2.7.11.1</ecNumber>
    </recommendedName>
</protein>
<comment type="function">
    <text evidence="10">Serine/threonine-protein kinase which extends lifespan and delays tissue aging, probably by activating daf-16.</text>
</comment>
<dbReference type="Gene3D" id="1.10.510.10">
    <property type="entry name" value="Transferase(Phosphotransferase) domain 1"/>
    <property type="match status" value="1"/>
</dbReference>
<feature type="region of interest" description="Disordered" evidence="13">
    <location>
        <begin position="284"/>
        <end position="324"/>
    </location>
</feature>
<evidence type="ECO:0000256" key="7">
    <source>
        <dbReference type="ARBA" id="ARBA00022840"/>
    </source>
</evidence>
<dbReference type="GO" id="GO:0007165">
    <property type="term" value="P:signal transduction"/>
    <property type="evidence" value="ECO:0007669"/>
    <property type="project" value="InterPro"/>
</dbReference>
<dbReference type="FunFam" id="1.10.510.10:FF:000605">
    <property type="entry name" value="serine/threonine-protein kinase 3 isoform X2"/>
    <property type="match status" value="1"/>
</dbReference>
<dbReference type="InterPro" id="IPR050629">
    <property type="entry name" value="STE20/SPS1-PAK"/>
</dbReference>
<feature type="domain" description="SARAH" evidence="15">
    <location>
        <begin position="411"/>
        <end position="458"/>
    </location>
</feature>
<evidence type="ECO:0000256" key="12">
    <source>
        <dbReference type="PROSITE-ProRule" id="PRU10141"/>
    </source>
</evidence>
<proteinExistence type="inferred from homology"/>
<keyword evidence="6" id="KW-0418">Kinase</keyword>
<dbReference type="FunFam" id="3.30.200.20:FF:000040">
    <property type="entry name" value="Dual specificity mitogen-activated protein kinase kinase"/>
    <property type="match status" value="1"/>
</dbReference>
<dbReference type="InterPro" id="IPR011524">
    <property type="entry name" value="SARAH_dom"/>
</dbReference>
<evidence type="ECO:0000256" key="11">
    <source>
        <dbReference type="ARBA" id="ARBA00074244"/>
    </source>
</evidence>
<dbReference type="AlphaFoldDB" id="A0A672ZKM3"/>
<dbReference type="PANTHER" id="PTHR48012">
    <property type="entry name" value="STERILE20-LIKE KINASE, ISOFORM B-RELATED"/>
    <property type="match status" value="1"/>
</dbReference>
<dbReference type="GO" id="GO:0004674">
    <property type="term" value="F:protein serine/threonine kinase activity"/>
    <property type="evidence" value="ECO:0007669"/>
    <property type="project" value="UniProtKB-KW"/>
</dbReference>
<dbReference type="Pfam" id="PF11629">
    <property type="entry name" value="Mst1_SARAH"/>
    <property type="match status" value="1"/>
</dbReference>
<dbReference type="GO" id="GO:0005737">
    <property type="term" value="C:cytoplasm"/>
    <property type="evidence" value="ECO:0007669"/>
    <property type="project" value="TreeGrafter"/>
</dbReference>
<organism evidence="16 17">
    <name type="scientific">Sphaeramia orbicularis</name>
    <name type="common">orbiculate cardinalfish</name>
    <dbReference type="NCBI Taxonomy" id="375764"/>
    <lineage>
        <taxon>Eukaryota</taxon>
        <taxon>Metazoa</taxon>
        <taxon>Chordata</taxon>
        <taxon>Craniata</taxon>
        <taxon>Vertebrata</taxon>
        <taxon>Euteleostomi</taxon>
        <taxon>Actinopterygii</taxon>
        <taxon>Neopterygii</taxon>
        <taxon>Teleostei</taxon>
        <taxon>Neoteleostei</taxon>
        <taxon>Acanthomorphata</taxon>
        <taxon>Gobiaria</taxon>
        <taxon>Kurtiformes</taxon>
        <taxon>Apogonoidei</taxon>
        <taxon>Apogonidae</taxon>
        <taxon>Apogoninae</taxon>
        <taxon>Sphaeramia</taxon>
    </lineage>
</organism>
<evidence type="ECO:0000256" key="1">
    <source>
        <dbReference type="ARBA" id="ARBA00008874"/>
    </source>
</evidence>
<keyword evidence="4" id="KW-0808">Transferase</keyword>
<name>A0A672ZKM3_9TELE</name>
<comment type="similarity">
    <text evidence="1">Belongs to the protein kinase superfamily. STE Ser/Thr protein kinase family. STE20 subfamily.</text>
</comment>
<evidence type="ECO:0000256" key="9">
    <source>
        <dbReference type="ARBA" id="ARBA00048977"/>
    </source>
</evidence>
<dbReference type="PROSITE" id="PS50951">
    <property type="entry name" value="SARAH"/>
    <property type="match status" value="1"/>
</dbReference>
<evidence type="ECO:0000259" key="14">
    <source>
        <dbReference type="PROSITE" id="PS50011"/>
    </source>
</evidence>
<keyword evidence="3" id="KW-0723">Serine/threonine-protein kinase</keyword>
<dbReference type="InterPro" id="IPR011009">
    <property type="entry name" value="Kinase-like_dom_sf"/>
</dbReference>
<feature type="compositionally biased region" description="Basic and acidic residues" evidence="13">
    <location>
        <begin position="284"/>
        <end position="293"/>
    </location>
</feature>
<evidence type="ECO:0000256" key="5">
    <source>
        <dbReference type="ARBA" id="ARBA00022741"/>
    </source>
</evidence>
<evidence type="ECO:0000256" key="6">
    <source>
        <dbReference type="ARBA" id="ARBA00022777"/>
    </source>
</evidence>
<reference evidence="16" key="2">
    <citation type="submission" date="2025-08" db="UniProtKB">
        <authorList>
            <consortium name="Ensembl"/>
        </authorList>
    </citation>
    <scope>IDENTIFICATION</scope>
</reference>
<dbReference type="SUPFAM" id="SSF56112">
    <property type="entry name" value="Protein kinase-like (PK-like)"/>
    <property type="match status" value="1"/>
</dbReference>
<dbReference type="FunFam" id="4.10.170.10:FF:000002">
    <property type="entry name" value="serine/threonine-protein kinase 3"/>
    <property type="match status" value="1"/>
</dbReference>
<comment type="catalytic activity">
    <reaction evidence="8">
        <text>L-threonyl-[protein] + ATP = O-phospho-L-threonyl-[protein] + ADP + H(+)</text>
        <dbReference type="Rhea" id="RHEA:46608"/>
        <dbReference type="Rhea" id="RHEA-COMP:11060"/>
        <dbReference type="Rhea" id="RHEA-COMP:11605"/>
        <dbReference type="ChEBI" id="CHEBI:15378"/>
        <dbReference type="ChEBI" id="CHEBI:30013"/>
        <dbReference type="ChEBI" id="CHEBI:30616"/>
        <dbReference type="ChEBI" id="CHEBI:61977"/>
        <dbReference type="ChEBI" id="CHEBI:456216"/>
        <dbReference type="EC" id="2.7.11.1"/>
    </reaction>
    <physiologicalReaction direction="left-to-right" evidence="8">
        <dbReference type="Rhea" id="RHEA:46609"/>
    </physiologicalReaction>
</comment>
<gene>
    <name evidence="16" type="primary">LOC115419989</name>
</gene>
<evidence type="ECO:0000256" key="8">
    <source>
        <dbReference type="ARBA" id="ARBA00048659"/>
    </source>
</evidence>
<dbReference type="InterPro" id="IPR000719">
    <property type="entry name" value="Prot_kinase_dom"/>
</dbReference>
<feature type="compositionally biased region" description="Acidic residues" evidence="13">
    <location>
        <begin position="354"/>
        <end position="363"/>
    </location>
</feature>
<dbReference type="CDD" id="cd21887">
    <property type="entry name" value="SARAH_MST1"/>
    <property type="match status" value="1"/>
</dbReference>
<dbReference type="Gene3D" id="1.10.287.4270">
    <property type="match status" value="2"/>
</dbReference>
<evidence type="ECO:0000256" key="13">
    <source>
        <dbReference type="SAM" id="MobiDB-lite"/>
    </source>
</evidence>
<evidence type="ECO:0000256" key="10">
    <source>
        <dbReference type="ARBA" id="ARBA00059815"/>
    </source>
</evidence>
<feature type="domain" description="Protein kinase" evidence="14">
    <location>
        <begin position="26"/>
        <end position="306"/>
    </location>
</feature>
<dbReference type="SMART" id="SM00220">
    <property type="entry name" value="S_TKc"/>
    <property type="match status" value="1"/>
</dbReference>
<comment type="catalytic activity">
    <reaction evidence="9">
        <text>L-seryl-[protein] + ATP = O-phospho-L-seryl-[protein] + ADP + H(+)</text>
        <dbReference type="Rhea" id="RHEA:17989"/>
        <dbReference type="Rhea" id="RHEA-COMP:9863"/>
        <dbReference type="Rhea" id="RHEA-COMP:11604"/>
        <dbReference type="ChEBI" id="CHEBI:15378"/>
        <dbReference type="ChEBI" id="CHEBI:29999"/>
        <dbReference type="ChEBI" id="CHEBI:30616"/>
        <dbReference type="ChEBI" id="CHEBI:83421"/>
        <dbReference type="ChEBI" id="CHEBI:456216"/>
        <dbReference type="EC" id="2.7.11.1"/>
    </reaction>
    <physiologicalReaction direction="left-to-right" evidence="9">
        <dbReference type="Rhea" id="RHEA:17990"/>
    </physiologicalReaction>
</comment>
<dbReference type="Ensembl" id="ENSSORT00005018240.1">
    <property type="protein sequence ID" value="ENSSORP00005017720.1"/>
    <property type="gene ID" value="ENSSORG00005007545.1"/>
</dbReference>
<dbReference type="PROSITE" id="PS50011">
    <property type="entry name" value="PROTEIN_KINASE_DOM"/>
    <property type="match status" value="1"/>
</dbReference>
<dbReference type="CDD" id="cd06612">
    <property type="entry name" value="STKc_MST1_2"/>
    <property type="match status" value="1"/>
</dbReference>
<dbReference type="GO" id="GO:1902531">
    <property type="term" value="P:regulation of intracellular signal transduction"/>
    <property type="evidence" value="ECO:0007669"/>
    <property type="project" value="UniProtKB-ARBA"/>
</dbReference>
<dbReference type="PROSITE" id="PS00107">
    <property type="entry name" value="PROTEIN_KINASE_ATP"/>
    <property type="match status" value="1"/>
</dbReference>
<keyword evidence="5 12" id="KW-0547">Nucleotide-binding</keyword>
<evidence type="ECO:0000256" key="2">
    <source>
        <dbReference type="ARBA" id="ARBA00012513"/>
    </source>
</evidence>
<dbReference type="GO" id="GO:0005524">
    <property type="term" value="F:ATP binding"/>
    <property type="evidence" value="ECO:0007669"/>
    <property type="project" value="UniProtKB-UniRule"/>
</dbReference>
<dbReference type="Pfam" id="PF00069">
    <property type="entry name" value="Pkinase"/>
    <property type="match status" value="1"/>
</dbReference>
<evidence type="ECO:0000256" key="4">
    <source>
        <dbReference type="ARBA" id="ARBA00022679"/>
    </source>
</evidence>